<proteinExistence type="predicted"/>
<name>A0A3E2BLP2_9BACT</name>
<evidence type="ECO:0000313" key="3">
    <source>
        <dbReference type="Proteomes" id="UP000257323"/>
    </source>
</evidence>
<evidence type="ECO:0000313" key="2">
    <source>
        <dbReference type="EMBL" id="RFT15658.1"/>
    </source>
</evidence>
<reference evidence="2 3" key="1">
    <citation type="submission" date="2018-08" db="EMBL/GenBank/DDBJ databases">
        <title>Genome analysis of the thermophilic bacterium of the candidate phylum Aminicenantes from deep subsurface aquifer revealed its physiology and ecological role.</title>
        <authorList>
            <person name="Kadnikov V.V."/>
            <person name="Mardanov A.V."/>
            <person name="Beletsky A.V."/>
            <person name="Karnachuk O.V."/>
            <person name="Ravin N.V."/>
        </authorList>
    </citation>
    <scope>NUCLEOTIDE SEQUENCE [LARGE SCALE GENOMIC DNA]</scope>
    <source>
        <strain evidence="2">BY38</strain>
    </source>
</reference>
<sequence length="267" mass="29312">MDNMDRNNMIFRITGANVTGKVEKKGSRKILLAVAIILALTLVASWPALLQAAVGCDLNDPGRDVKLLFPESTGFRTFYVSVKDSGGQPLLEKIERALSDRFTGLYETIDVPYTVYEIYRGQEVIGYVHGVNQKGRYGGIQVFLALTPTGTIRGFYVQKITGRSARQFRSPEFGAQFSGLKLKDFSGYQVQAGVETPPGPISRIKNFAPEAEDDFRAILRAVKKNLILMDFLVFNLQEKSPGDAEISGLLSAGQPAGTSRLHSGESR</sequence>
<gene>
    <name evidence="2" type="ORF">OP8BY_0033</name>
</gene>
<feature type="region of interest" description="Disordered" evidence="1">
    <location>
        <begin position="247"/>
        <end position="267"/>
    </location>
</feature>
<dbReference type="Proteomes" id="UP000257323">
    <property type="component" value="Unassembled WGS sequence"/>
</dbReference>
<comment type="caution">
    <text evidence="2">The sequence shown here is derived from an EMBL/GenBank/DDBJ whole genome shotgun (WGS) entry which is preliminary data.</text>
</comment>
<accession>A0A3E2BLP2</accession>
<protein>
    <submittedName>
        <fullName evidence="2">Uncharacterized protein</fullName>
    </submittedName>
</protein>
<dbReference type="AlphaFoldDB" id="A0A3E2BLP2"/>
<evidence type="ECO:0000256" key="1">
    <source>
        <dbReference type="SAM" id="MobiDB-lite"/>
    </source>
</evidence>
<dbReference type="EMBL" id="QUAH01000007">
    <property type="protein sequence ID" value="RFT15658.1"/>
    <property type="molecule type" value="Genomic_DNA"/>
</dbReference>
<organism evidence="2 3">
    <name type="scientific">Candidatus Saccharicenans subterraneus</name>
    <dbReference type="NCBI Taxonomy" id="2508984"/>
    <lineage>
        <taxon>Bacteria</taxon>
        <taxon>Candidatus Aminicenantota</taxon>
        <taxon>Candidatus Aminicenantia</taxon>
        <taxon>Candidatus Aminicenantales</taxon>
        <taxon>Candidatus Saccharicenantaceae</taxon>
        <taxon>Candidatus Saccharicenans</taxon>
    </lineage>
</organism>